<evidence type="ECO:0000313" key="4">
    <source>
        <dbReference type="Proteomes" id="UP000265419"/>
    </source>
</evidence>
<accession>A0A399JET6</accession>
<dbReference type="RefSeq" id="WP_119423161.1">
    <property type="nucleotide sequence ID" value="NZ_QQXK01000001.1"/>
</dbReference>
<feature type="transmembrane region" description="Helical" evidence="2">
    <location>
        <begin position="173"/>
        <end position="194"/>
    </location>
</feature>
<feature type="transmembrane region" description="Helical" evidence="2">
    <location>
        <begin position="200"/>
        <end position="220"/>
    </location>
</feature>
<feature type="compositionally biased region" description="Low complexity" evidence="1">
    <location>
        <begin position="266"/>
        <end position="277"/>
    </location>
</feature>
<organism evidence="3 4">
    <name type="scientific">Galactobacter valiniphilus</name>
    <dbReference type="NCBI Taxonomy" id="2676122"/>
    <lineage>
        <taxon>Bacteria</taxon>
        <taxon>Bacillati</taxon>
        <taxon>Actinomycetota</taxon>
        <taxon>Actinomycetes</taxon>
        <taxon>Micrococcales</taxon>
        <taxon>Micrococcaceae</taxon>
        <taxon>Galactobacter</taxon>
    </lineage>
</organism>
<comment type="caution">
    <text evidence="3">The sequence shown here is derived from an EMBL/GenBank/DDBJ whole genome shotgun (WGS) entry which is preliminary data.</text>
</comment>
<evidence type="ECO:0000256" key="1">
    <source>
        <dbReference type="SAM" id="MobiDB-lite"/>
    </source>
</evidence>
<feature type="transmembrane region" description="Helical" evidence="2">
    <location>
        <begin position="147"/>
        <end position="166"/>
    </location>
</feature>
<proteinExistence type="predicted"/>
<reference evidence="3 4" key="1">
    <citation type="submission" date="2018-07" db="EMBL/GenBank/DDBJ databases">
        <title>Arthrobacter sp. nov., isolated from raw cow's milk with high bacterial count.</title>
        <authorList>
            <person name="Hahne J."/>
            <person name="Isele D."/>
            <person name="Lipski A."/>
        </authorList>
    </citation>
    <scope>NUCLEOTIDE SEQUENCE [LARGE SCALE GENOMIC DNA]</scope>
    <source>
        <strain evidence="3 4">JZ R-35</strain>
    </source>
</reference>
<evidence type="ECO:0000313" key="3">
    <source>
        <dbReference type="EMBL" id="RII43734.1"/>
    </source>
</evidence>
<name>A0A399JET6_9MICC</name>
<gene>
    <name evidence="3" type="ORF">DWB68_00420</name>
</gene>
<evidence type="ECO:0000256" key="2">
    <source>
        <dbReference type="SAM" id="Phobius"/>
    </source>
</evidence>
<feature type="transmembrane region" description="Helical" evidence="2">
    <location>
        <begin position="109"/>
        <end position="127"/>
    </location>
</feature>
<dbReference type="Proteomes" id="UP000265419">
    <property type="component" value="Unassembled WGS sequence"/>
</dbReference>
<keyword evidence="2" id="KW-0812">Transmembrane</keyword>
<feature type="transmembrane region" description="Helical" evidence="2">
    <location>
        <begin position="69"/>
        <end position="89"/>
    </location>
</feature>
<feature type="transmembrane region" description="Helical" evidence="2">
    <location>
        <begin position="20"/>
        <end position="39"/>
    </location>
</feature>
<evidence type="ECO:0008006" key="5">
    <source>
        <dbReference type="Google" id="ProtNLM"/>
    </source>
</evidence>
<keyword evidence="4" id="KW-1185">Reference proteome</keyword>
<dbReference type="AlphaFoldDB" id="A0A399JET6"/>
<feature type="transmembrane region" description="Helical" evidence="2">
    <location>
        <begin position="46"/>
        <end position="63"/>
    </location>
</feature>
<keyword evidence="2" id="KW-0472">Membrane</keyword>
<feature type="region of interest" description="Disordered" evidence="1">
    <location>
        <begin position="255"/>
        <end position="298"/>
    </location>
</feature>
<keyword evidence="2" id="KW-1133">Transmembrane helix</keyword>
<sequence length="298" mass="31223">MNDLIMTLTGAEAGTTTATVFLLTMLSSLFLAVGNVFLARRNDLGWWFYLLGVFAGPLFVALYPGQNDYWLLLGAVPQLIAGAVGLWAFSRSSLRGRYTRRVKNAECSVAALILFVVLVLVVTLLQFGEAITAPRVLFATLSNPGMITPWINALCTALLTVSVAYLGFGARWAWGTLALAGAGLAALTTLQPIISGSGEPLFALLFGYVLIFITAIYGLIAWGTPVPAAEEDAAEEAEVEASADVLDRAAAERAVAAQDAEDAEDSAAAQAEAPSGDEAAEADAATSGTETPAEAKRD</sequence>
<protein>
    <recommendedName>
        <fullName evidence="5">Nicotinamide mononucleotide transporter</fullName>
    </recommendedName>
</protein>
<dbReference type="EMBL" id="QQXK01000001">
    <property type="protein sequence ID" value="RII43734.1"/>
    <property type="molecule type" value="Genomic_DNA"/>
</dbReference>